<dbReference type="PROSITE" id="PS00036">
    <property type="entry name" value="BZIP_BASIC"/>
    <property type="match status" value="1"/>
</dbReference>
<proteinExistence type="predicted"/>
<sequence length="142" mass="16457">MVHASDKPERSRNAKAQARHRAKRKAYIEQLEQTVTKLQSVLTLSPEEVGAIPPPVMRIRELEGEIVSLRRENELLRDQLEDKNAQLRPDIGRRNIPSDDRRYDRDMKRRRTLDHGNDIYMLAIPPDNASPSHDTPKHPAVR</sequence>
<keyword evidence="1" id="KW-0175">Coiled coil</keyword>
<reference evidence="4 5" key="1">
    <citation type="submission" date="2019-02" db="EMBL/GenBank/DDBJ databases">
        <title>Genome sequencing of the rare red list fungi Antrodiella citrinella (Flaviporus citrinellus).</title>
        <authorList>
            <person name="Buettner E."/>
            <person name="Kellner H."/>
        </authorList>
    </citation>
    <scope>NUCLEOTIDE SEQUENCE [LARGE SCALE GENOMIC DNA]</scope>
    <source>
        <strain evidence="4 5">DSM 108506</strain>
    </source>
</reference>
<comment type="caution">
    <text evidence="4">The sequence shown here is derived from an EMBL/GenBank/DDBJ whole genome shotgun (WGS) entry which is preliminary data.</text>
</comment>
<dbReference type="AlphaFoldDB" id="A0A4S4MV45"/>
<organism evidence="4 5">
    <name type="scientific">Antrodiella citrinella</name>
    <dbReference type="NCBI Taxonomy" id="2447956"/>
    <lineage>
        <taxon>Eukaryota</taxon>
        <taxon>Fungi</taxon>
        <taxon>Dikarya</taxon>
        <taxon>Basidiomycota</taxon>
        <taxon>Agaricomycotina</taxon>
        <taxon>Agaricomycetes</taxon>
        <taxon>Polyporales</taxon>
        <taxon>Steccherinaceae</taxon>
        <taxon>Antrodiella</taxon>
    </lineage>
</organism>
<feature type="domain" description="BZIP" evidence="3">
    <location>
        <begin position="10"/>
        <end position="23"/>
    </location>
</feature>
<dbReference type="GO" id="GO:0003700">
    <property type="term" value="F:DNA-binding transcription factor activity"/>
    <property type="evidence" value="ECO:0007669"/>
    <property type="project" value="InterPro"/>
</dbReference>
<accession>A0A4S4MV45</accession>
<feature type="coiled-coil region" evidence="1">
    <location>
        <begin position="59"/>
        <end position="86"/>
    </location>
</feature>
<evidence type="ECO:0000256" key="1">
    <source>
        <dbReference type="SAM" id="Coils"/>
    </source>
</evidence>
<evidence type="ECO:0000256" key="2">
    <source>
        <dbReference type="SAM" id="MobiDB-lite"/>
    </source>
</evidence>
<gene>
    <name evidence="4" type="ORF">EUX98_g4367</name>
</gene>
<dbReference type="InterPro" id="IPR004827">
    <property type="entry name" value="bZIP"/>
</dbReference>
<dbReference type="Proteomes" id="UP000308730">
    <property type="component" value="Unassembled WGS sequence"/>
</dbReference>
<keyword evidence="5" id="KW-1185">Reference proteome</keyword>
<feature type="region of interest" description="Disordered" evidence="2">
    <location>
        <begin position="123"/>
        <end position="142"/>
    </location>
</feature>
<protein>
    <recommendedName>
        <fullName evidence="3">BZIP domain-containing protein</fullName>
    </recommendedName>
</protein>
<feature type="compositionally biased region" description="Basic and acidic residues" evidence="2">
    <location>
        <begin position="1"/>
        <end position="12"/>
    </location>
</feature>
<evidence type="ECO:0000259" key="3">
    <source>
        <dbReference type="PROSITE" id="PS00036"/>
    </source>
</evidence>
<evidence type="ECO:0000313" key="5">
    <source>
        <dbReference type="Proteomes" id="UP000308730"/>
    </source>
</evidence>
<name>A0A4S4MV45_9APHY</name>
<dbReference type="Gene3D" id="1.20.5.170">
    <property type="match status" value="1"/>
</dbReference>
<evidence type="ECO:0000313" key="4">
    <source>
        <dbReference type="EMBL" id="THH29805.1"/>
    </source>
</evidence>
<feature type="region of interest" description="Disordered" evidence="2">
    <location>
        <begin position="90"/>
        <end position="111"/>
    </location>
</feature>
<dbReference type="EMBL" id="SGPM01000106">
    <property type="protein sequence ID" value="THH29805.1"/>
    <property type="molecule type" value="Genomic_DNA"/>
</dbReference>
<dbReference type="OrthoDB" id="3257643at2759"/>
<feature type="region of interest" description="Disordered" evidence="2">
    <location>
        <begin position="1"/>
        <end position="23"/>
    </location>
</feature>